<keyword evidence="9" id="KW-0464">Manganese</keyword>
<dbReference type="InterPro" id="IPR011761">
    <property type="entry name" value="ATP-grasp"/>
</dbReference>
<dbReference type="AlphaFoldDB" id="A0A5C2HD27"/>
<name>A0A5C2HD27_9BACT</name>
<organism evidence="10 11">
    <name type="scientific">Malaciobacter pacificus</name>
    <dbReference type="NCBI Taxonomy" id="1080223"/>
    <lineage>
        <taxon>Bacteria</taxon>
        <taxon>Pseudomonadati</taxon>
        <taxon>Campylobacterota</taxon>
        <taxon>Epsilonproteobacteria</taxon>
        <taxon>Campylobacterales</taxon>
        <taxon>Arcobacteraceae</taxon>
        <taxon>Malaciobacter</taxon>
    </lineage>
</organism>
<keyword evidence="7" id="KW-0460">Magnesium</keyword>
<evidence type="ECO:0000313" key="10">
    <source>
        <dbReference type="EMBL" id="QEP35475.1"/>
    </source>
</evidence>
<keyword evidence="11" id="KW-1185">Reference proteome</keyword>
<dbReference type="InterPro" id="IPR041107">
    <property type="entry name" value="Rimk_N"/>
</dbReference>
<keyword evidence="4" id="KW-0479">Metal-binding</keyword>
<reference evidence="10 11" key="3">
    <citation type="submission" date="2019-09" db="EMBL/GenBank/DDBJ databases">
        <title>Taxonomic note: a critical rebuttal of the proposed division of the genus Arcobacter into six genera, emended descriptions of Arcobacter anaerophilus and the genus Arcobacter, and an assessment of genus-level boundaries for Epsilonproteobacteria using in silico genomic comparator tools.</title>
        <authorList>
            <person name="On S.L.W."/>
            <person name="Miller W.G."/>
            <person name="Biggs P."/>
            <person name="Cornelius A."/>
            <person name="Vandamme P."/>
        </authorList>
    </citation>
    <scope>NUCLEOTIDE SEQUENCE [LARGE SCALE GENOMIC DNA]</scope>
    <source>
        <strain evidence="10 11">LMG 26638</strain>
    </source>
</reference>
<keyword evidence="5" id="KW-0547">Nucleotide-binding</keyword>
<evidence type="ECO:0000256" key="4">
    <source>
        <dbReference type="ARBA" id="ARBA00022723"/>
    </source>
</evidence>
<evidence type="ECO:0000256" key="5">
    <source>
        <dbReference type="ARBA" id="ARBA00022741"/>
    </source>
</evidence>
<evidence type="ECO:0000256" key="3">
    <source>
        <dbReference type="ARBA" id="ARBA00022598"/>
    </source>
</evidence>
<dbReference type="InterPro" id="IPR004666">
    <property type="entry name" value="Rp_bS6_RimK/Lys_biosynth_LsyX"/>
</dbReference>
<gene>
    <name evidence="10" type="primary">rimK</name>
    <name evidence="10" type="ORF">APAC_2421</name>
</gene>
<keyword evidence="3 10" id="KW-0436">Ligase</keyword>
<dbReference type="InterPro" id="IPR013815">
    <property type="entry name" value="ATP_grasp_subdomain_1"/>
</dbReference>
<protein>
    <submittedName>
        <fullName evidence="10">Ribosomal protein S6 modification protein</fullName>
        <ecNumber evidence="10">6.3.2.-</ecNumber>
    </submittedName>
</protein>
<dbReference type="EC" id="6.3.2.-" evidence="10"/>
<dbReference type="GO" id="GO:0018169">
    <property type="term" value="F:ribosomal S6-glutamic acid ligase activity"/>
    <property type="evidence" value="ECO:0007669"/>
    <property type="project" value="TreeGrafter"/>
</dbReference>
<dbReference type="Gene3D" id="3.30.470.20">
    <property type="entry name" value="ATP-grasp fold, B domain"/>
    <property type="match status" value="1"/>
</dbReference>
<dbReference type="Proteomes" id="UP000322726">
    <property type="component" value="Chromosome"/>
</dbReference>
<dbReference type="OrthoDB" id="3865600at2"/>
<dbReference type="RefSeq" id="WP_130234364.1">
    <property type="nucleotide sequence ID" value="NZ_BMEF01000023.1"/>
</dbReference>
<reference evidence="11" key="2">
    <citation type="submission" date="2019-09" db="EMBL/GenBank/DDBJ databases">
        <title>Complete genome sequencing of four Arcobacter species reveals a diverse suite of mobile elements.</title>
        <authorList>
            <person name="On S.L.W."/>
            <person name="Miller W.G."/>
            <person name="Biggs P."/>
            <person name="Cornelius A."/>
            <person name="Vandamme P."/>
        </authorList>
    </citation>
    <scope>NUCLEOTIDE SEQUENCE [LARGE SCALE GENOMIC DNA]</scope>
    <source>
        <strain evidence="11">LMG 26638</strain>
    </source>
</reference>
<accession>A0A5C2HD27</accession>
<evidence type="ECO:0000256" key="2">
    <source>
        <dbReference type="ARBA" id="ARBA00001946"/>
    </source>
</evidence>
<comment type="cofactor">
    <cofactor evidence="2">
        <name>Mg(2+)</name>
        <dbReference type="ChEBI" id="CHEBI:18420"/>
    </cofactor>
</comment>
<dbReference type="NCBIfam" id="TIGR00768">
    <property type="entry name" value="rimK_fam"/>
    <property type="match status" value="1"/>
</dbReference>
<evidence type="ECO:0000256" key="1">
    <source>
        <dbReference type="ARBA" id="ARBA00001936"/>
    </source>
</evidence>
<dbReference type="SUPFAM" id="SSF56059">
    <property type="entry name" value="Glutathione synthetase ATP-binding domain-like"/>
    <property type="match status" value="1"/>
</dbReference>
<dbReference type="PANTHER" id="PTHR21621:SF7">
    <property type="entry name" value="RIBOSOMAL PROTEIN BS6--L-GLUTAMATE LIGASE"/>
    <property type="match status" value="1"/>
</dbReference>
<dbReference type="Pfam" id="PF08443">
    <property type="entry name" value="RimK"/>
    <property type="match status" value="1"/>
</dbReference>
<evidence type="ECO:0000256" key="6">
    <source>
        <dbReference type="ARBA" id="ARBA00022840"/>
    </source>
</evidence>
<comment type="cofactor">
    <cofactor evidence="1">
        <name>Mn(2+)</name>
        <dbReference type="ChEBI" id="CHEBI:29035"/>
    </cofactor>
</comment>
<dbReference type="GO" id="GO:0005524">
    <property type="term" value="F:ATP binding"/>
    <property type="evidence" value="ECO:0007669"/>
    <property type="project" value="UniProtKB-UniRule"/>
</dbReference>
<dbReference type="GO" id="GO:0046872">
    <property type="term" value="F:metal ion binding"/>
    <property type="evidence" value="ECO:0007669"/>
    <property type="project" value="UniProtKB-KW"/>
</dbReference>
<evidence type="ECO:0000313" key="11">
    <source>
        <dbReference type="Proteomes" id="UP000322726"/>
    </source>
</evidence>
<dbReference type="Pfam" id="PF18030">
    <property type="entry name" value="Rimk_N"/>
    <property type="match status" value="1"/>
</dbReference>
<reference evidence="10 11" key="1">
    <citation type="submission" date="2019-09" db="EMBL/GenBank/DDBJ databases">
        <title>Complete genome sequencing of four Arcobacter species reveals a diverse suite of mobile elements.</title>
        <authorList>
            <person name="Miller W.G."/>
            <person name="Yee E."/>
            <person name="Bono J.L."/>
        </authorList>
    </citation>
    <scope>NUCLEOTIDE SEQUENCE [LARGE SCALE GENOMIC DNA]</scope>
    <source>
        <strain evidence="10 11">LMG 26638</strain>
    </source>
</reference>
<dbReference type="EMBL" id="CP035928">
    <property type="protein sequence ID" value="QEP35475.1"/>
    <property type="molecule type" value="Genomic_DNA"/>
</dbReference>
<dbReference type="PROSITE" id="PS50975">
    <property type="entry name" value="ATP_GRASP"/>
    <property type="match status" value="1"/>
</dbReference>
<dbReference type="GO" id="GO:0005737">
    <property type="term" value="C:cytoplasm"/>
    <property type="evidence" value="ECO:0007669"/>
    <property type="project" value="TreeGrafter"/>
</dbReference>
<dbReference type="Gene3D" id="3.40.50.20">
    <property type="match status" value="1"/>
</dbReference>
<dbReference type="NCBIfam" id="NF007764">
    <property type="entry name" value="PRK10446.1"/>
    <property type="match status" value="1"/>
</dbReference>
<keyword evidence="8" id="KW-0648">Protein biosynthesis</keyword>
<dbReference type="PANTHER" id="PTHR21621">
    <property type="entry name" value="RIBOSOMAL PROTEIN S6 MODIFICATION PROTEIN"/>
    <property type="match status" value="1"/>
</dbReference>
<proteinExistence type="predicted"/>
<keyword evidence="6" id="KW-0067">ATP-binding</keyword>
<evidence type="ECO:0000256" key="7">
    <source>
        <dbReference type="ARBA" id="ARBA00022842"/>
    </source>
</evidence>
<dbReference type="InterPro" id="IPR013651">
    <property type="entry name" value="ATP-grasp_RimK-type"/>
</dbReference>
<sequence>MRVYILSRNASLYSTSRLVEAGKQRGWEIRVIDYLKCSIEIMKNELKINYRGEELPTPDAIIPRIGASRTFYGTAMVRHFEMMDVFTVTGSLAIKRSRDKLRSLQILSKQGVDMPKTVFASNKSSAKDVIELSGGAPLVLKILEGTQGVGVVLVDSEKAAKSVLDAFYGMDVNLLVQEYIEEAGGADIRAFVVNGEVVGAMKRQGAEGDFRSNLHQGGSATAYKLTRKEKSTALAAAKAMGLGVCGVDMIPSSRGPLVMEVNSSPGLEGIEKSTGIDIASKIMDYIEQNVTHPHEEEPKRKRRIRKDNIGA</sequence>
<dbReference type="GO" id="GO:0009432">
    <property type="term" value="P:SOS response"/>
    <property type="evidence" value="ECO:0007669"/>
    <property type="project" value="TreeGrafter"/>
</dbReference>
<dbReference type="KEGG" id="apai:APAC_2421"/>
<dbReference type="GO" id="GO:0006412">
    <property type="term" value="P:translation"/>
    <property type="evidence" value="ECO:0007669"/>
    <property type="project" value="UniProtKB-KW"/>
</dbReference>
<dbReference type="Gene3D" id="3.30.1490.20">
    <property type="entry name" value="ATP-grasp fold, A domain"/>
    <property type="match status" value="1"/>
</dbReference>
<evidence type="ECO:0000256" key="8">
    <source>
        <dbReference type="ARBA" id="ARBA00022917"/>
    </source>
</evidence>
<evidence type="ECO:0000256" key="9">
    <source>
        <dbReference type="ARBA" id="ARBA00023211"/>
    </source>
</evidence>